<reference evidence="3" key="1">
    <citation type="submission" date="2018-12" db="EMBL/GenBank/DDBJ databases">
        <title>Complete genome sequence of Paenibacillus sp. MBLB1234.</title>
        <authorList>
            <person name="Nam Y.-D."/>
            <person name="Kang J."/>
            <person name="Chung W.-H."/>
            <person name="Park Y.S."/>
        </authorList>
    </citation>
    <scope>NUCLEOTIDE SEQUENCE [LARGE SCALE GENOMIC DNA]</scope>
    <source>
        <strain evidence="3">MBLB1234</strain>
    </source>
</reference>
<protein>
    <recommendedName>
        <fullName evidence="1">Probable sensor domain-containing protein</fullName>
    </recommendedName>
</protein>
<proteinExistence type="predicted"/>
<name>A0A3S9UUH9_9BACL</name>
<evidence type="ECO:0000313" key="2">
    <source>
        <dbReference type="EMBL" id="AZS13975.1"/>
    </source>
</evidence>
<evidence type="ECO:0000259" key="1">
    <source>
        <dbReference type="Pfam" id="PF21751"/>
    </source>
</evidence>
<dbReference type="KEGG" id="plut:EI981_05590"/>
<dbReference type="RefSeq" id="WP_126996179.1">
    <property type="nucleotide sequence ID" value="NZ_CP034346.1"/>
</dbReference>
<dbReference type="Proteomes" id="UP000270678">
    <property type="component" value="Chromosome"/>
</dbReference>
<accession>A0A3S9UUH9</accession>
<dbReference type="EMBL" id="CP034346">
    <property type="protein sequence ID" value="AZS13975.1"/>
    <property type="molecule type" value="Genomic_DNA"/>
</dbReference>
<dbReference type="Pfam" id="PF21751">
    <property type="entry name" value="DACNV"/>
    <property type="match status" value="1"/>
</dbReference>
<gene>
    <name evidence="2" type="ORF">EI981_05590</name>
</gene>
<evidence type="ECO:0000313" key="3">
    <source>
        <dbReference type="Proteomes" id="UP000270678"/>
    </source>
</evidence>
<sequence length="101" mass="11668">MTLASHLKEVWNKRGLILKGMAVPELPSDENLLELLEISYHASLMTEEARKVKFRLAFCNPDDFTKKILANREQYHTIHFKNSRDFNVSELLRLAPATDPT</sequence>
<organism evidence="2 3">
    <name type="scientific">Paenibacillus lutimineralis</name>
    <dbReference type="NCBI Taxonomy" id="2707005"/>
    <lineage>
        <taxon>Bacteria</taxon>
        <taxon>Bacillati</taxon>
        <taxon>Bacillota</taxon>
        <taxon>Bacilli</taxon>
        <taxon>Bacillales</taxon>
        <taxon>Paenibacillaceae</taxon>
        <taxon>Paenibacillus</taxon>
    </lineage>
</organism>
<dbReference type="AlphaFoldDB" id="A0A3S9UUH9"/>
<feature type="domain" description="Probable sensor" evidence="1">
    <location>
        <begin position="24"/>
        <end position="99"/>
    </location>
</feature>
<dbReference type="InterPro" id="IPR048551">
    <property type="entry name" value="DACNV"/>
</dbReference>
<dbReference type="OrthoDB" id="177520at2"/>
<keyword evidence="3" id="KW-1185">Reference proteome</keyword>